<dbReference type="PANTHER" id="PTHR12302:SF3">
    <property type="entry name" value="SERINE_THREONINE-PROTEIN KINASE 31"/>
    <property type="match status" value="1"/>
</dbReference>
<keyword evidence="4" id="KW-1133">Transmembrane helix</keyword>
<keyword evidence="7" id="KW-1185">Reference proteome</keyword>
<reference evidence="6" key="2">
    <citation type="submission" date="2009-06" db="EMBL/GenBank/DDBJ databases">
        <authorList>
            <person name="Sebastian Y."/>
            <person name="Madupu R."/>
            <person name="Durkin A.S."/>
            <person name="Torralba M."/>
            <person name="Methe B."/>
            <person name="Sutton G.G."/>
            <person name="Strausberg R.L."/>
            <person name="Nelson K.E."/>
        </authorList>
    </citation>
    <scope>NUCLEOTIDE SEQUENCE [LARGE SCALE GENOMIC DNA]</scope>
    <source>
        <strain evidence="6">ATCC 10379</strain>
    </source>
</reference>
<dbReference type="InterPro" id="IPR035437">
    <property type="entry name" value="SNase_OB-fold_sf"/>
</dbReference>
<evidence type="ECO:0000256" key="3">
    <source>
        <dbReference type="ARBA" id="ARBA00022801"/>
    </source>
</evidence>
<evidence type="ECO:0000313" key="6">
    <source>
        <dbReference type="EMBL" id="EER67762.1"/>
    </source>
</evidence>
<organism evidence="6 7">
    <name type="scientific">Gemella haemolysans ATCC 10379</name>
    <dbReference type="NCBI Taxonomy" id="546270"/>
    <lineage>
        <taxon>Bacteria</taxon>
        <taxon>Bacillati</taxon>
        <taxon>Bacillota</taxon>
        <taxon>Bacilli</taxon>
        <taxon>Bacillales</taxon>
        <taxon>Gemellaceae</taxon>
        <taxon>Gemella</taxon>
    </lineage>
</organism>
<dbReference type="GO" id="GO:0016787">
    <property type="term" value="F:hydrolase activity"/>
    <property type="evidence" value="ECO:0007669"/>
    <property type="project" value="UniProtKB-KW"/>
</dbReference>
<dbReference type="GO" id="GO:0004519">
    <property type="term" value="F:endonuclease activity"/>
    <property type="evidence" value="ECO:0007669"/>
    <property type="project" value="UniProtKB-KW"/>
</dbReference>
<keyword evidence="4" id="KW-0812">Transmembrane</keyword>
<keyword evidence="3" id="KW-0378">Hydrolase</keyword>
<keyword evidence="4" id="KW-0472">Membrane</keyword>
<dbReference type="GeneID" id="93288805"/>
<evidence type="ECO:0000256" key="1">
    <source>
        <dbReference type="ARBA" id="ARBA00022722"/>
    </source>
</evidence>
<dbReference type="OrthoDB" id="4376109at2"/>
<evidence type="ECO:0000259" key="5">
    <source>
        <dbReference type="PROSITE" id="PS50830"/>
    </source>
</evidence>
<dbReference type="RefSeq" id="WP_003145130.1">
    <property type="nucleotide sequence ID" value="NZ_ACDZ02000014.1"/>
</dbReference>
<dbReference type="PANTHER" id="PTHR12302">
    <property type="entry name" value="EBNA2 BINDING PROTEIN P100"/>
    <property type="match status" value="1"/>
</dbReference>
<dbReference type="Gene3D" id="2.40.50.90">
    <property type="match status" value="1"/>
</dbReference>
<dbReference type="SUPFAM" id="SSF50199">
    <property type="entry name" value="Staphylococcal nuclease"/>
    <property type="match status" value="1"/>
</dbReference>
<accession>C5NZ05</accession>
<dbReference type="InterPro" id="IPR016071">
    <property type="entry name" value="Staphylococal_nuclease_OB-fold"/>
</dbReference>
<keyword evidence="2" id="KW-0255">Endonuclease</keyword>
<gene>
    <name evidence="6" type="ORF">GEMHA0001_0695</name>
</gene>
<dbReference type="eggNOG" id="COG1525">
    <property type="taxonomic scope" value="Bacteria"/>
</dbReference>
<protein>
    <submittedName>
        <fullName evidence="6">Nuclease-like protein</fullName>
    </submittedName>
</protein>
<reference evidence="6" key="1">
    <citation type="submission" date="2009-01" db="EMBL/GenBank/DDBJ databases">
        <authorList>
            <person name="Fulton L."/>
            <person name="Clifton S."/>
            <person name="Chinwalla A.T."/>
            <person name="Mitreva M."/>
            <person name="Sodergren E."/>
            <person name="Weinstock G."/>
            <person name="Clifton S."/>
            <person name="Dooling D.J."/>
            <person name="Fulton B."/>
            <person name="Minx P."/>
            <person name="Pepin K.H."/>
            <person name="Johnson M."/>
            <person name="Bhonagiri V."/>
            <person name="Nash W.E."/>
            <person name="Mardis E.R."/>
            <person name="Wilson R.K."/>
        </authorList>
    </citation>
    <scope>NUCLEOTIDE SEQUENCE [LARGE SCALE GENOMIC DNA]</scope>
    <source>
        <strain evidence="6">ATCC 10379</strain>
    </source>
</reference>
<dbReference type="Proteomes" id="UP000006004">
    <property type="component" value="Unassembled WGS sequence"/>
</dbReference>
<dbReference type="SMART" id="SM00318">
    <property type="entry name" value="SNc"/>
    <property type="match status" value="1"/>
</dbReference>
<dbReference type="PROSITE" id="PS50830">
    <property type="entry name" value="TNASE_3"/>
    <property type="match status" value="1"/>
</dbReference>
<dbReference type="EMBL" id="ACDZ02000014">
    <property type="protein sequence ID" value="EER67762.1"/>
    <property type="molecule type" value="Genomic_DNA"/>
</dbReference>
<evidence type="ECO:0000313" key="7">
    <source>
        <dbReference type="Proteomes" id="UP000006004"/>
    </source>
</evidence>
<evidence type="ECO:0000256" key="4">
    <source>
        <dbReference type="SAM" id="Phobius"/>
    </source>
</evidence>
<sequence length="181" mass="20913">MNKKVFIIFFTLFTAIFLIITLIINQTGESYKEATINGVFIKGDKTKYKVKFIKKVDGDTIIVNFNNKELKVRYLLIDTPETVKPGVKVQKYGPEASELNGKLLTNAKDVEIEFDIYEKEDKYHRALCYVYADGKNIQEELLLAGLAEIKYVKPPDTRYLDKFKKAQNKAKSNKRNLWSNT</sequence>
<feature type="domain" description="TNase-like" evidence="5">
    <location>
        <begin position="46"/>
        <end position="180"/>
    </location>
</feature>
<keyword evidence="1" id="KW-0540">Nuclease</keyword>
<dbReference type="AlphaFoldDB" id="C5NZ05"/>
<comment type="caution">
    <text evidence="6">The sequence shown here is derived from an EMBL/GenBank/DDBJ whole genome shotgun (WGS) entry which is preliminary data.</text>
</comment>
<feature type="transmembrane region" description="Helical" evidence="4">
    <location>
        <begin position="6"/>
        <end position="24"/>
    </location>
</feature>
<name>C5NZ05_9BACL</name>
<evidence type="ECO:0000256" key="2">
    <source>
        <dbReference type="ARBA" id="ARBA00022759"/>
    </source>
</evidence>
<proteinExistence type="predicted"/>
<dbReference type="Pfam" id="PF00565">
    <property type="entry name" value="SNase"/>
    <property type="match status" value="1"/>
</dbReference>